<comment type="similarity">
    <text evidence="1">Belongs to the cytochrome P450 family.</text>
</comment>
<dbReference type="GO" id="GO:0004497">
    <property type="term" value="F:monooxygenase activity"/>
    <property type="evidence" value="ECO:0007669"/>
    <property type="project" value="InterPro"/>
</dbReference>
<evidence type="ECO:0000313" key="2">
    <source>
        <dbReference type="EMBL" id="QBD76252.1"/>
    </source>
</evidence>
<evidence type="ECO:0000313" key="3">
    <source>
        <dbReference type="Proteomes" id="UP000290365"/>
    </source>
</evidence>
<dbReference type="Proteomes" id="UP000290365">
    <property type="component" value="Chromosome"/>
</dbReference>
<dbReference type="Pfam" id="PF00067">
    <property type="entry name" value="p450"/>
    <property type="match status" value="1"/>
</dbReference>
<dbReference type="PANTHER" id="PTHR46696">
    <property type="entry name" value="P450, PUTATIVE (EUROFUNG)-RELATED"/>
    <property type="match status" value="1"/>
</dbReference>
<dbReference type="CDD" id="cd11036">
    <property type="entry name" value="AknT-like"/>
    <property type="match status" value="1"/>
</dbReference>
<dbReference type="KEGG" id="kbs:EPA93_09615"/>
<dbReference type="GO" id="GO:0020037">
    <property type="term" value="F:heme binding"/>
    <property type="evidence" value="ECO:0007669"/>
    <property type="project" value="InterPro"/>
</dbReference>
<dbReference type="GO" id="GO:0005506">
    <property type="term" value="F:iron ion binding"/>
    <property type="evidence" value="ECO:0007669"/>
    <property type="project" value="InterPro"/>
</dbReference>
<gene>
    <name evidence="2" type="ORF">EPA93_09615</name>
</gene>
<dbReference type="PRINTS" id="PR00359">
    <property type="entry name" value="BP450"/>
</dbReference>
<dbReference type="EMBL" id="CP035758">
    <property type="protein sequence ID" value="QBD76252.1"/>
    <property type="molecule type" value="Genomic_DNA"/>
</dbReference>
<keyword evidence="3" id="KW-1185">Reference proteome</keyword>
<reference evidence="2 3" key="1">
    <citation type="submission" date="2019-01" db="EMBL/GenBank/DDBJ databases">
        <title>Ktedonosporobacter rubrisoli SCAWS-G2.</title>
        <authorList>
            <person name="Huang Y."/>
            <person name="Yan B."/>
        </authorList>
    </citation>
    <scope>NUCLEOTIDE SEQUENCE [LARGE SCALE GENOMIC DNA]</scope>
    <source>
        <strain evidence="2 3">SCAWS-G2</strain>
    </source>
</reference>
<name>A0A4P6JMK5_KTERU</name>
<proteinExistence type="inferred from homology"/>
<dbReference type="PANTHER" id="PTHR46696:SF1">
    <property type="entry name" value="CYTOCHROME P450 YJIB-RELATED"/>
    <property type="match status" value="1"/>
</dbReference>
<dbReference type="SUPFAM" id="SSF48264">
    <property type="entry name" value="Cytochrome P450"/>
    <property type="match status" value="1"/>
</dbReference>
<organism evidence="2 3">
    <name type="scientific">Ktedonosporobacter rubrisoli</name>
    <dbReference type="NCBI Taxonomy" id="2509675"/>
    <lineage>
        <taxon>Bacteria</taxon>
        <taxon>Bacillati</taxon>
        <taxon>Chloroflexota</taxon>
        <taxon>Ktedonobacteria</taxon>
        <taxon>Ktedonobacterales</taxon>
        <taxon>Ktedonosporobacteraceae</taxon>
        <taxon>Ktedonosporobacter</taxon>
    </lineage>
</organism>
<protein>
    <submittedName>
        <fullName evidence="2">Cytochrome P450</fullName>
    </submittedName>
</protein>
<dbReference type="InterPro" id="IPR036396">
    <property type="entry name" value="Cyt_P450_sf"/>
</dbReference>
<accession>A0A4P6JMK5</accession>
<dbReference type="AlphaFoldDB" id="A0A4P6JMK5"/>
<dbReference type="OrthoDB" id="9801155at2"/>
<dbReference type="Gene3D" id="1.10.630.10">
    <property type="entry name" value="Cytochrome P450"/>
    <property type="match status" value="1"/>
</dbReference>
<dbReference type="InterPro" id="IPR002397">
    <property type="entry name" value="Cyt_P450_B"/>
</dbReference>
<dbReference type="InterPro" id="IPR001128">
    <property type="entry name" value="Cyt_P450"/>
</dbReference>
<evidence type="ECO:0000256" key="1">
    <source>
        <dbReference type="ARBA" id="ARBA00010617"/>
    </source>
</evidence>
<dbReference type="GO" id="GO:0016705">
    <property type="term" value="F:oxidoreductase activity, acting on paired donors, with incorporation or reduction of molecular oxygen"/>
    <property type="evidence" value="ECO:0007669"/>
    <property type="project" value="InterPro"/>
</dbReference>
<sequence>MYRYTWFIRWRWIHTCNEREKGIVMMTFPKNPIEAVTHPDPYPYYADLVAHKPIYYDEALGLWVAASAAAVSEVLQSELCRVRPLTEPVPRALFGSWAATIFQQLARMNDGERHSTRKQAVVATLQPLNTLSISEESHKWASFLAAELSLKVSSLHLMDFAYRLSVYVVASLLGVPQNKLPETAEWVGDFIYCIAPSSSHEQLARGKAAADKLWDLFDTILSTQQSTKDCNLLATLAQKLKRSGNHGGDAAIANSIGFFFQAYEATAGLITNTLVTLSTQQDVWEQVRNEPGLLPLVLEEVLRYDPSIQNTRRFLADDSFVAGQQMKAGQSVLVLLAAANRDPKANAQPDLFDIQRKDRRIFTFGAAAHACAGELLAKSIALAGVEQLIASGIDPKNFSGPFSYRPANIRVALLG</sequence>